<gene>
    <name evidence="2" type="ORF">chiPu_0032917</name>
</gene>
<dbReference type="Proteomes" id="UP000287033">
    <property type="component" value="Unassembled WGS sequence"/>
</dbReference>
<evidence type="ECO:0000313" key="3">
    <source>
        <dbReference type="Proteomes" id="UP000287033"/>
    </source>
</evidence>
<protein>
    <submittedName>
        <fullName evidence="2">Uncharacterized protein</fullName>
    </submittedName>
</protein>
<accession>A0A401U0H9</accession>
<dbReference type="AlphaFoldDB" id="A0A401U0H9"/>
<keyword evidence="3" id="KW-1185">Reference proteome</keyword>
<dbReference type="EMBL" id="BEZZ01248908">
    <property type="protein sequence ID" value="GCC48376.1"/>
    <property type="molecule type" value="Genomic_DNA"/>
</dbReference>
<sequence length="41" mass="4653">MVSVNTSRDETQDGFLNEDLEPTLGDFLQDGLRFPAPDWPE</sequence>
<name>A0A401U0H9_CHIPU</name>
<reference evidence="2 3" key="1">
    <citation type="journal article" date="2018" name="Nat. Ecol. Evol.">
        <title>Shark genomes provide insights into elasmobranch evolution and the origin of vertebrates.</title>
        <authorList>
            <person name="Hara Y"/>
            <person name="Yamaguchi K"/>
            <person name="Onimaru K"/>
            <person name="Kadota M"/>
            <person name="Koyanagi M"/>
            <person name="Keeley SD"/>
            <person name="Tatsumi K"/>
            <person name="Tanaka K"/>
            <person name="Motone F"/>
            <person name="Kageyama Y"/>
            <person name="Nozu R"/>
            <person name="Adachi N"/>
            <person name="Nishimura O"/>
            <person name="Nakagawa R"/>
            <person name="Tanegashima C"/>
            <person name="Kiyatake I"/>
            <person name="Matsumoto R"/>
            <person name="Murakumo K"/>
            <person name="Nishida K"/>
            <person name="Terakita A"/>
            <person name="Kuratani S"/>
            <person name="Sato K"/>
            <person name="Hyodo S Kuraku.S."/>
        </authorList>
    </citation>
    <scope>NUCLEOTIDE SEQUENCE [LARGE SCALE GENOMIC DNA]</scope>
</reference>
<feature type="non-terminal residue" evidence="2">
    <location>
        <position position="41"/>
    </location>
</feature>
<evidence type="ECO:0000313" key="2">
    <source>
        <dbReference type="EMBL" id="GCC48376.1"/>
    </source>
</evidence>
<feature type="region of interest" description="Disordered" evidence="1">
    <location>
        <begin position="1"/>
        <end position="41"/>
    </location>
</feature>
<evidence type="ECO:0000256" key="1">
    <source>
        <dbReference type="SAM" id="MobiDB-lite"/>
    </source>
</evidence>
<proteinExistence type="predicted"/>
<organism evidence="2 3">
    <name type="scientific">Chiloscyllium punctatum</name>
    <name type="common">Brownbanded bambooshark</name>
    <name type="synonym">Hemiscyllium punctatum</name>
    <dbReference type="NCBI Taxonomy" id="137246"/>
    <lineage>
        <taxon>Eukaryota</taxon>
        <taxon>Metazoa</taxon>
        <taxon>Chordata</taxon>
        <taxon>Craniata</taxon>
        <taxon>Vertebrata</taxon>
        <taxon>Chondrichthyes</taxon>
        <taxon>Elasmobranchii</taxon>
        <taxon>Galeomorphii</taxon>
        <taxon>Galeoidea</taxon>
        <taxon>Orectolobiformes</taxon>
        <taxon>Hemiscylliidae</taxon>
        <taxon>Chiloscyllium</taxon>
    </lineage>
</organism>
<comment type="caution">
    <text evidence="2">The sequence shown here is derived from an EMBL/GenBank/DDBJ whole genome shotgun (WGS) entry which is preliminary data.</text>
</comment>